<dbReference type="Pfam" id="PF00145">
    <property type="entry name" value="DNA_methylase"/>
    <property type="match status" value="1"/>
</dbReference>
<dbReference type="InterPro" id="IPR029063">
    <property type="entry name" value="SAM-dependent_MTases_sf"/>
</dbReference>
<evidence type="ECO:0000256" key="5">
    <source>
        <dbReference type="ARBA" id="ARBA00047422"/>
    </source>
</evidence>
<evidence type="ECO:0000256" key="8">
    <source>
        <dbReference type="RuleBase" id="RU000417"/>
    </source>
</evidence>
<gene>
    <name evidence="9" type="ORF">SP5_099_00050</name>
</gene>
<dbReference type="AlphaFoldDB" id="A0A0A1WBI2"/>
<dbReference type="GO" id="GO:0003886">
    <property type="term" value="F:DNA (cytosine-5-)-methyltransferase activity"/>
    <property type="evidence" value="ECO:0007669"/>
    <property type="project" value="UniProtKB-EC"/>
</dbReference>
<evidence type="ECO:0000313" key="10">
    <source>
        <dbReference type="Proteomes" id="UP000032305"/>
    </source>
</evidence>
<dbReference type="SUPFAM" id="SSF53335">
    <property type="entry name" value="S-adenosyl-L-methionine-dependent methyltransferases"/>
    <property type="match status" value="1"/>
</dbReference>
<protein>
    <recommendedName>
        <fullName evidence="8">Cytosine-specific methyltransferase</fullName>
        <ecNumber evidence="8">2.1.1.37</ecNumber>
    </recommendedName>
</protein>
<dbReference type="InterPro" id="IPR001525">
    <property type="entry name" value="C5_MeTfrase"/>
</dbReference>
<comment type="catalytic activity">
    <reaction evidence="5 8">
        <text>a 2'-deoxycytidine in DNA + S-adenosyl-L-methionine = a 5-methyl-2'-deoxycytidine in DNA + S-adenosyl-L-homocysteine + H(+)</text>
        <dbReference type="Rhea" id="RHEA:13681"/>
        <dbReference type="Rhea" id="RHEA-COMP:11369"/>
        <dbReference type="Rhea" id="RHEA-COMP:11370"/>
        <dbReference type="ChEBI" id="CHEBI:15378"/>
        <dbReference type="ChEBI" id="CHEBI:57856"/>
        <dbReference type="ChEBI" id="CHEBI:59789"/>
        <dbReference type="ChEBI" id="CHEBI:85452"/>
        <dbReference type="ChEBI" id="CHEBI:85454"/>
        <dbReference type="EC" id="2.1.1.37"/>
    </reaction>
</comment>
<dbReference type="Gene3D" id="3.40.50.150">
    <property type="entry name" value="Vaccinia Virus protein VP39"/>
    <property type="match status" value="1"/>
</dbReference>
<dbReference type="PANTHER" id="PTHR10629">
    <property type="entry name" value="CYTOSINE-SPECIFIC METHYLTRANSFERASE"/>
    <property type="match status" value="1"/>
</dbReference>
<comment type="similarity">
    <text evidence="6 7">Belongs to the class I-like SAM-binding methyltransferase superfamily. C5-methyltransferase family.</text>
</comment>
<keyword evidence="10" id="KW-1185">Reference proteome</keyword>
<dbReference type="EC" id="2.1.1.37" evidence="8"/>
<reference evidence="9 10" key="1">
    <citation type="submission" date="2014-11" db="EMBL/GenBank/DDBJ databases">
        <title>Whole genome shotgun sequence of Sphingomonas parapaucimobilis NBRC 15100.</title>
        <authorList>
            <person name="Katano-Makiyama Y."/>
            <person name="Hosoyama A."/>
            <person name="Hashimoto M."/>
            <person name="Hosoyama Y."/>
            <person name="Noguchi M."/>
            <person name="Numata M."/>
            <person name="Tsuchikane K."/>
            <person name="Hirakata S."/>
            <person name="Uohara A."/>
            <person name="Shimodaira J."/>
            <person name="Ohji S."/>
            <person name="Ichikawa N."/>
            <person name="Kimura A."/>
            <person name="Yamazoe A."/>
            <person name="Fujita N."/>
        </authorList>
    </citation>
    <scope>NUCLEOTIDE SEQUENCE [LARGE SCALE GENOMIC DNA]</scope>
    <source>
        <strain evidence="9 10">NBRC 15100</strain>
    </source>
</reference>
<dbReference type="NCBIfam" id="TIGR00675">
    <property type="entry name" value="dcm"/>
    <property type="match status" value="1"/>
</dbReference>
<name>A0A0A1WBI2_9SPHN</name>
<keyword evidence="1 6" id="KW-0489">Methyltransferase</keyword>
<comment type="caution">
    <text evidence="9">The sequence shown here is derived from an EMBL/GenBank/DDBJ whole genome shotgun (WGS) entry which is preliminary data.</text>
</comment>
<keyword evidence="2 6" id="KW-0808">Transferase</keyword>
<dbReference type="PROSITE" id="PS51679">
    <property type="entry name" value="SAM_MT_C5"/>
    <property type="match status" value="1"/>
</dbReference>
<evidence type="ECO:0000313" key="9">
    <source>
        <dbReference type="EMBL" id="GAM02790.1"/>
    </source>
</evidence>
<sequence length="389" mass="43066">MIADTAKTVIDLFCGAGGLSEGFRQAGFHVLAGQDYDDMAGRTFSATHHEARFIGGPIEQVTPQQLLDAAGKKRGEIDVICGGPPCQGYSVYNHQRGANDPRAGLFRQYLRIVEGIMPRWLVMENVTGITSIAGGAIVRQIYEEMNRLGYQVEMRVLRAEDYGVPQERRRVVFIANRVGAPILFPEPTHGKGLQPFVTVWDAISDLPKLENGEDRGLPSFGGRPKTAYQAMLRGDCRLAYNHSATRLASINLERMRHIPPGGSWRDIPHDLLPAGMKLAKRSDHTKRYGRPRKTDLACTILTKCDVHWGAYIHPVQNRSFTVREAARLQSFPDFFDFKGSRTEQFVQVGNAVPPLLGKRIAEALLRADTVTPGRSRRAGHGAEDLAIAV</sequence>
<dbReference type="GO" id="GO:0009307">
    <property type="term" value="P:DNA restriction-modification system"/>
    <property type="evidence" value="ECO:0007669"/>
    <property type="project" value="UniProtKB-KW"/>
</dbReference>
<dbReference type="PANTHER" id="PTHR10629:SF52">
    <property type="entry name" value="DNA (CYTOSINE-5)-METHYLTRANSFERASE 1"/>
    <property type="match status" value="1"/>
</dbReference>
<dbReference type="GO" id="GO:0032259">
    <property type="term" value="P:methylation"/>
    <property type="evidence" value="ECO:0007669"/>
    <property type="project" value="UniProtKB-KW"/>
</dbReference>
<dbReference type="InterPro" id="IPR050390">
    <property type="entry name" value="C5-Methyltransferase"/>
</dbReference>
<dbReference type="Gene3D" id="3.90.120.10">
    <property type="entry name" value="DNA Methylase, subunit A, domain 2"/>
    <property type="match status" value="2"/>
</dbReference>
<keyword evidence="3 6" id="KW-0949">S-adenosyl-L-methionine</keyword>
<dbReference type="PRINTS" id="PR00105">
    <property type="entry name" value="C5METTRFRASE"/>
</dbReference>
<evidence type="ECO:0000256" key="1">
    <source>
        <dbReference type="ARBA" id="ARBA00022603"/>
    </source>
</evidence>
<dbReference type="Proteomes" id="UP000032305">
    <property type="component" value="Unassembled WGS sequence"/>
</dbReference>
<evidence type="ECO:0000256" key="6">
    <source>
        <dbReference type="PROSITE-ProRule" id="PRU01016"/>
    </source>
</evidence>
<organism evidence="9 10">
    <name type="scientific">Sphingomonas parapaucimobilis NBRC 15100</name>
    <dbReference type="NCBI Taxonomy" id="1219049"/>
    <lineage>
        <taxon>Bacteria</taxon>
        <taxon>Pseudomonadati</taxon>
        <taxon>Pseudomonadota</taxon>
        <taxon>Alphaproteobacteria</taxon>
        <taxon>Sphingomonadales</taxon>
        <taxon>Sphingomonadaceae</taxon>
        <taxon>Sphingomonas</taxon>
    </lineage>
</organism>
<accession>A0A0A1WBI2</accession>
<dbReference type="GO" id="GO:0003677">
    <property type="term" value="F:DNA binding"/>
    <property type="evidence" value="ECO:0007669"/>
    <property type="project" value="TreeGrafter"/>
</dbReference>
<evidence type="ECO:0000256" key="4">
    <source>
        <dbReference type="ARBA" id="ARBA00022747"/>
    </source>
</evidence>
<keyword evidence="4" id="KW-0680">Restriction system</keyword>
<dbReference type="eggNOG" id="COG0270">
    <property type="taxonomic scope" value="Bacteria"/>
</dbReference>
<dbReference type="OrthoDB" id="9813719at2"/>
<dbReference type="EMBL" id="BBPI01000099">
    <property type="protein sequence ID" value="GAM02790.1"/>
    <property type="molecule type" value="Genomic_DNA"/>
</dbReference>
<dbReference type="RefSeq" id="WP_042491033.1">
    <property type="nucleotide sequence ID" value="NZ_BBPI01000099.1"/>
</dbReference>
<dbReference type="PROSITE" id="PS00094">
    <property type="entry name" value="C5_MTASE_1"/>
    <property type="match status" value="1"/>
</dbReference>
<proteinExistence type="inferred from homology"/>
<evidence type="ECO:0000256" key="7">
    <source>
        <dbReference type="RuleBase" id="RU000416"/>
    </source>
</evidence>
<evidence type="ECO:0000256" key="3">
    <source>
        <dbReference type="ARBA" id="ARBA00022691"/>
    </source>
</evidence>
<feature type="active site" evidence="6">
    <location>
        <position position="86"/>
    </location>
</feature>
<evidence type="ECO:0000256" key="2">
    <source>
        <dbReference type="ARBA" id="ARBA00022679"/>
    </source>
</evidence>
<dbReference type="InterPro" id="IPR018117">
    <property type="entry name" value="C5_DNA_meth_AS"/>
</dbReference>
<dbReference type="GO" id="GO:0044027">
    <property type="term" value="P:negative regulation of gene expression via chromosomal CpG island methylation"/>
    <property type="evidence" value="ECO:0007669"/>
    <property type="project" value="TreeGrafter"/>
</dbReference>